<keyword evidence="4" id="KW-0804">Transcription</keyword>
<dbReference type="GO" id="GO:0000976">
    <property type="term" value="F:transcription cis-regulatory region binding"/>
    <property type="evidence" value="ECO:0007669"/>
    <property type="project" value="TreeGrafter"/>
</dbReference>
<dbReference type="PROSITE" id="PS50931">
    <property type="entry name" value="HTH_LYSR"/>
    <property type="match status" value="1"/>
</dbReference>
<gene>
    <name evidence="6" type="ORF">C8256_04210</name>
</gene>
<dbReference type="InterPro" id="IPR036390">
    <property type="entry name" value="WH_DNA-bd_sf"/>
</dbReference>
<evidence type="ECO:0000313" key="7">
    <source>
        <dbReference type="Proteomes" id="UP000240892"/>
    </source>
</evidence>
<dbReference type="Gene3D" id="3.40.190.290">
    <property type="match status" value="1"/>
</dbReference>
<evidence type="ECO:0000259" key="5">
    <source>
        <dbReference type="PROSITE" id="PS50931"/>
    </source>
</evidence>
<dbReference type="PANTHER" id="PTHR30126">
    <property type="entry name" value="HTH-TYPE TRANSCRIPTIONAL REGULATOR"/>
    <property type="match status" value="1"/>
</dbReference>
<protein>
    <submittedName>
        <fullName evidence="6">LysR family transcriptional regulator</fullName>
    </submittedName>
</protein>
<dbReference type="InterPro" id="IPR036388">
    <property type="entry name" value="WH-like_DNA-bd_sf"/>
</dbReference>
<organism evidence="6 7">
    <name type="scientific">Kluyvera genomosp. 2</name>
    <dbReference type="NCBI Taxonomy" id="2774054"/>
    <lineage>
        <taxon>Bacteria</taxon>
        <taxon>Pseudomonadati</taxon>
        <taxon>Pseudomonadota</taxon>
        <taxon>Gammaproteobacteria</taxon>
        <taxon>Enterobacterales</taxon>
        <taxon>Enterobacteriaceae</taxon>
        <taxon>Kluyvera</taxon>
    </lineage>
</organism>
<dbReference type="Pfam" id="PF03466">
    <property type="entry name" value="LysR_substrate"/>
    <property type="match status" value="1"/>
</dbReference>
<proteinExistence type="inferred from homology"/>
<comment type="similarity">
    <text evidence="1">Belongs to the LysR transcriptional regulatory family.</text>
</comment>
<dbReference type="GO" id="GO:0003700">
    <property type="term" value="F:DNA-binding transcription factor activity"/>
    <property type="evidence" value="ECO:0007669"/>
    <property type="project" value="InterPro"/>
</dbReference>
<accession>A0A2T2Y724</accession>
<reference evidence="6 7" key="1">
    <citation type="submission" date="2018-03" db="EMBL/GenBank/DDBJ databases">
        <title>First report of an OXA-48+CTX-M-M-producing Kluyvera ascorbata clone recovered from patients admitted in a University Hospital in Madrid, Spain.</title>
        <authorList>
            <person name="Hernandez-Garcia M."/>
            <person name="Leon-Sampedro R."/>
            <person name="Perez-Viso B."/>
            <person name="Morosini M.I."/>
            <person name="Lopez-Fresnena N."/>
            <person name="Coque T.M."/>
            <person name="Bonten M."/>
            <person name="Malhotra-Kumar S."/>
            <person name="Ruiz-Garbajosa P."/>
            <person name="Canton R."/>
        </authorList>
    </citation>
    <scope>NUCLEOTIDE SEQUENCE [LARGE SCALE GENOMIC DNA]</scope>
    <source>
        <strain evidence="6 7">KA2</strain>
    </source>
</reference>
<evidence type="ECO:0000256" key="3">
    <source>
        <dbReference type="ARBA" id="ARBA00023125"/>
    </source>
</evidence>
<evidence type="ECO:0000256" key="4">
    <source>
        <dbReference type="ARBA" id="ARBA00023163"/>
    </source>
</evidence>
<evidence type="ECO:0000256" key="2">
    <source>
        <dbReference type="ARBA" id="ARBA00023015"/>
    </source>
</evidence>
<comment type="caution">
    <text evidence="6">The sequence shown here is derived from an EMBL/GenBank/DDBJ whole genome shotgun (WGS) entry which is preliminary data.</text>
</comment>
<dbReference type="Proteomes" id="UP000240892">
    <property type="component" value="Unassembled WGS sequence"/>
</dbReference>
<name>A0A2T2Y724_9ENTR</name>
<dbReference type="RefSeq" id="WP_106924761.1">
    <property type="nucleotide sequence ID" value="NZ_CABMMU010000002.1"/>
</dbReference>
<dbReference type="Gene3D" id="1.10.10.10">
    <property type="entry name" value="Winged helix-like DNA-binding domain superfamily/Winged helix DNA-binding domain"/>
    <property type="match status" value="1"/>
</dbReference>
<dbReference type="EMBL" id="PYHO01000002">
    <property type="protein sequence ID" value="PSR48342.1"/>
    <property type="molecule type" value="Genomic_DNA"/>
</dbReference>
<keyword evidence="2" id="KW-0805">Transcription regulation</keyword>
<dbReference type="InterPro" id="IPR005119">
    <property type="entry name" value="LysR_subst-bd"/>
</dbReference>
<dbReference type="InterPro" id="IPR000847">
    <property type="entry name" value="LysR_HTH_N"/>
</dbReference>
<evidence type="ECO:0000313" key="6">
    <source>
        <dbReference type="EMBL" id="PSR48342.1"/>
    </source>
</evidence>
<keyword evidence="3" id="KW-0238">DNA-binding</keyword>
<sequence length="304" mass="33634">MPSLSYSLAQLEAFTAVAEYGSLVKAAIRLGKDRTTLRDLIDLLEDGLGYELFVRQGRSLQLTPEGELLHRQAHLLIRQARAFEQFAHQVPATDVQSLEVMYDPFTPRAFLRALIAQMAKRNVRLSLTCTTREQGESALAAGQADLGFFQAHNRSLGNEMEWRALGSVEMNFYASQRRFADVVLPCSLLDLSLIPQIVMHPASDIPVSRRLQIAGSVIFSNEREMVRSLIEAGCGWGFLPTHFHASQWAGVSVVPTVVGNEGISQTMVVIWRPGSDKRPIIEEALAHLPTLWREASASSVGGNH</sequence>
<dbReference type="SUPFAM" id="SSF53850">
    <property type="entry name" value="Periplasmic binding protein-like II"/>
    <property type="match status" value="1"/>
</dbReference>
<dbReference type="AlphaFoldDB" id="A0A2T2Y724"/>
<feature type="domain" description="HTH lysR-type" evidence="5">
    <location>
        <begin position="6"/>
        <end position="63"/>
    </location>
</feature>
<keyword evidence="7" id="KW-1185">Reference proteome</keyword>
<dbReference type="SUPFAM" id="SSF46785">
    <property type="entry name" value="Winged helix' DNA-binding domain"/>
    <property type="match status" value="1"/>
</dbReference>
<dbReference type="PANTHER" id="PTHR30126:SF91">
    <property type="entry name" value="LYSR FAMILY TRANSCRIPTIONAL REGULATOR"/>
    <property type="match status" value="1"/>
</dbReference>
<evidence type="ECO:0000256" key="1">
    <source>
        <dbReference type="ARBA" id="ARBA00009437"/>
    </source>
</evidence>
<dbReference type="Pfam" id="PF00126">
    <property type="entry name" value="HTH_1"/>
    <property type="match status" value="1"/>
</dbReference>